<evidence type="ECO:0000256" key="11">
    <source>
        <dbReference type="SAM" id="MobiDB-lite"/>
    </source>
</evidence>
<feature type="region of interest" description="Disordered" evidence="11">
    <location>
        <begin position="1498"/>
        <end position="1526"/>
    </location>
</feature>
<evidence type="ECO:0000256" key="10">
    <source>
        <dbReference type="RuleBase" id="RU366018"/>
    </source>
</evidence>
<evidence type="ECO:0000259" key="12">
    <source>
        <dbReference type="PROSITE" id="PS51157"/>
    </source>
</evidence>
<protein>
    <recommendedName>
        <fullName evidence="10">E3 ubiquitin-protein ligase</fullName>
        <ecNumber evidence="10">2.3.2.27</ecNumber>
    </recommendedName>
</protein>
<dbReference type="PANTHER" id="PTHR21497:SF24">
    <property type="entry name" value="E3 UBIQUITIN-PROTEIN LIGASE UBR1"/>
    <property type="match status" value="1"/>
</dbReference>
<comment type="function">
    <text evidence="10">Ubiquitin ligase protein which is a component of the N-end rule pathway. Recognizes and binds to proteins bearing specific N-terminal residues that are destabilizing according to the N-end rule, leading to their ubiquitination and subsequent degradation.</text>
</comment>
<keyword evidence="5 10" id="KW-0863">Zinc-finger</keyword>
<evidence type="ECO:0000256" key="8">
    <source>
        <dbReference type="ARBA" id="ARBA00046341"/>
    </source>
</evidence>
<feature type="compositionally biased region" description="Acidic residues" evidence="11">
    <location>
        <begin position="1500"/>
        <end position="1511"/>
    </location>
</feature>
<dbReference type="InterPro" id="IPR042065">
    <property type="entry name" value="E3_ELL-like"/>
</dbReference>
<feature type="compositionally biased region" description="Basic and acidic residues" evidence="11">
    <location>
        <begin position="1512"/>
        <end position="1526"/>
    </location>
</feature>
<dbReference type="PANTHER" id="PTHR21497">
    <property type="entry name" value="UBIQUITIN LIGASE E3 ALPHA-RELATED"/>
    <property type="match status" value="1"/>
</dbReference>
<dbReference type="Pfam" id="PF02617">
    <property type="entry name" value="ClpS"/>
    <property type="match status" value="1"/>
</dbReference>
<dbReference type="InterPro" id="IPR014719">
    <property type="entry name" value="Ribosomal_bL12_C/ClpS-like"/>
</dbReference>
<dbReference type="EC" id="2.3.2.27" evidence="10"/>
<dbReference type="SUPFAM" id="SSF46785">
    <property type="entry name" value="Winged helix' DNA-binding domain"/>
    <property type="match status" value="1"/>
</dbReference>
<dbReference type="Gene3D" id="1.10.10.2670">
    <property type="entry name" value="E3 ubiquitin-protein ligase"/>
    <property type="match status" value="1"/>
</dbReference>
<evidence type="ECO:0000256" key="6">
    <source>
        <dbReference type="ARBA" id="ARBA00022786"/>
    </source>
</evidence>
<proteinExistence type="inferred from homology"/>
<evidence type="ECO:0000256" key="4">
    <source>
        <dbReference type="ARBA" id="ARBA00022723"/>
    </source>
</evidence>
<dbReference type="InterPro" id="IPR003126">
    <property type="entry name" value="Znf_UBR"/>
</dbReference>
<dbReference type="InterPro" id="IPR039164">
    <property type="entry name" value="UBR1-like"/>
</dbReference>
<comment type="pathway">
    <text evidence="2 10">Protein modification; protein ubiquitination.</text>
</comment>
<feature type="domain" description="UBR-type" evidence="12">
    <location>
        <begin position="99"/>
        <end position="170"/>
    </location>
</feature>
<dbReference type="GO" id="GO:0008270">
    <property type="term" value="F:zinc ion binding"/>
    <property type="evidence" value="ECO:0007669"/>
    <property type="project" value="UniProtKB-UniRule"/>
</dbReference>
<evidence type="ECO:0000313" key="13">
    <source>
        <dbReference type="EMBL" id="KAJ8728755.1"/>
    </source>
</evidence>
<accession>A0AAD7YUR4</accession>
<dbReference type="GO" id="GO:0000151">
    <property type="term" value="C:ubiquitin ligase complex"/>
    <property type="evidence" value="ECO:0007669"/>
    <property type="project" value="TreeGrafter"/>
</dbReference>
<evidence type="ECO:0000256" key="5">
    <source>
        <dbReference type="ARBA" id="ARBA00022771"/>
    </source>
</evidence>
<comment type="similarity">
    <text evidence="8 10">Belongs to the E3 ubiquitin-protein ligase UBR1-like family.</text>
</comment>
<feature type="zinc finger region" description="UBR-type" evidence="9">
    <location>
        <begin position="99"/>
        <end position="170"/>
    </location>
</feature>
<evidence type="ECO:0000256" key="1">
    <source>
        <dbReference type="ARBA" id="ARBA00000900"/>
    </source>
</evidence>
<dbReference type="Proteomes" id="UP001231518">
    <property type="component" value="Chromosome 19"/>
</dbReference>
<organism evidence="13 14">
    <name type="scientific">Mythimna separata</name>
    <name type="common">Oriental armyworm</name>
    <name type="synonym">Pseudaletia separata</name>
    <dbReference type="NCBI Taxonomy" id="271217"/>
    <lineage>
        <taxon>Eukaryota</taxon>
        <taxon>Metazoa</taxon>
        <taxon>Ecdysozoa</taxon>
        <taxon>Arthropoda</taxon>
        <taxon>Hexapoda</taxon>
        <taxon>Insecta</taxon>
        <taxon>Pterygota</taxon>
        <taxon>Neoptera</taxon>
        <taxon>Endopterygota</taxon>
        <taxon>Lepidoptera</taxon>
        <taxon>Glossata</taxon>
        <taxon>Ditrysia</taxon>
        <taxon>Noctuoidea</taxon>
        <taxon>Noctuidae</taxon>
        <taxon>Noctuinae</taxon>
        <taxon>Hadenini</taxon>
        <taxon>Mythimna</taxon>
    </lineage>
</organism>
<dbReference type="Pfam" id="PF18995">
    <property type="entry name" value="PRT6_C"/>
    <property type="match status" value="13"/>
</dbReference>
<keyword evidence="6 10" id="KW-0833">Ubl conjugation pathway</keyword>
<dbReference type="CDD" id="cd19672">
    <property type="entry name" value="UBR-box_UBR1_like"/>
    <property type="match status" value="1"/>
</dbReference>
<comment type="caution">
    <text evidence="13">The sequence shown here is derived from an EMBL/GenBank/DDBJ whole genome shotgun (WGS) entry which is preliminary data.</text>
</comment>
<dbReference type="InterPro" id="IPR055194">
    <property type="entry name" value="UBR1-like_WH"/>
</dbReference>
<keyword evidence="14" id="KW-1185">Reference proteome</keyword>
<dbReference type="Gene3D" id="3.30.1390.10">
    <property type="match status" value="1"/>
</dbReference>
<dbReference type="PROSITE" id="PS51157">
    <property type="entry name" value="ZF_UBR"/>
    <property type="match status" value="1"/>
</dbReference>
<dbReference type="SMART" id="SM00396">
    <property type="entry name" value="ZnF_UBR1"/>
    <property type="match status" value="1"/>
</dbReference>
<dbReference type="InterPro" id="IPR036390">
    <property type="entry name" value="WH_DNA-bd_sf"/>
</dbReference>
<evidence type="ECO:0000256" key="9">
    <source>
        <dbReference type="PROSITE-ProRule" id="PRU00508"/>
    </source>
</evidence>
<dbReference type="InterPro" id="IPR003769">
    <property type="entry name" value="ClpS_core"/>
</dbReference>
<keyword evidence="4 10" id="KW-0479">Metal-binding</keyword>
<reference evidence="13" key="1">
    <citation type="submission" date="2023-03" db="EMBL/GenBank/DDBJ databases">
        <title>Chromosome-level genomes of two armyworms, Mythimna separata and Mythimna loreyi, provide insights into the biosynthesis and reception of sex pheromones.</title>
        <authorList>
            <person name="Zhao H."/>
        </authorList>
    </citation>
    <scope>NUCLEOTIDE SEQUENCE</scope>
    <source>
        <strain evidence="13">BeijingLab</strain>
        <tissue evidence="13">Pupa</tissue>
    </source>
</reference>
<gene>
    <name evidence="13" type="ORF">PYW07_006451</name>
</gene>
<evidence type="ECO:0000256" key="2">
    <source>
        <dbReference type="ARBA" id="ARBA00004906"/>
    </source>
</evidence>
<dbReference type="SUPFAM" id="SSF54736">
    <property type="entry name" value="ClpS-like"/>
    <property type="match status" value="1"/>
</dbReference>
<dbReference type="EMBL" id="JARGEI010000007">
    <property type="protein sequence ID" value="KAJ8728755.1"/>
    <property type="molecule type" value="Genomic_DNA"/>
</dbReference>
<evidence type="ECO:0000313" key="14">
    <source>
        <dbReference type="Proteomes" id="UP001231518"/>
    </source>
</evidence>
<name>A0AAD7YUR4_MYTSE</name>
<dbReference type="GO" id="GO:0061630">
    <property type="term" value="F:ubiquitin protein ligase activity"/>
    <property type="evidence" value="ECO:0007669"/>
    <property type="project" value="UniProtKB-UniRule"/>
</dbReference>
<keyword evidence="3 10" id="KW-0808">Transferase</keyword>
<sequence length="2790" mass="310452">MEDDSADMIPADRFTLPGRADAVVEQWRSKMEEAALAPAHFLDHWRVTVPRIYSPQPNRTCLDWSFDEDLAAKLLIQPLEQFVWGNSDGSQPPLPRRSTLCGRVFKQGDPAYSCRECGMDNTCVLCVECFKVSAHRHHKYKMGQSSGGGCCDCGDTEAWKRDPFCELHAADDNQSEATIKPDVIERMKIVASVCLTYCLRLLTHDHAPGLPNDLRLKDAERDLLQILDQPDCYCTVLYNDETHTFDQVITTLVRVTKCNQRDSLELVSLIDREGRALVKCNSFQVCDKLKTDIEMFTSRHGPSLKVLVMHAHVIAHQTFAMKLLHWLQNFVSQEPNLRLAVSQVALGEDVWGACNSVGGGGGVACGVMQNDSRMWKAARTAWHRLLIATTLMDYTTKRTMAILFTKNYGSILKDFIRDDHDHSFSISSLSVQLYTTPTLAHHLIAKHDALFVVMNTFLSECNRRCNNGRLEFDRSHVPMAFKRAQFILYDVKYLLSSVPTTFDDDLRKGFMHGISLMLNLLVMMQGMDSVVRQVGQHMEYEPEWESAFNLHVKLAHSITLSLEWCAAEKSLATAVYRMALRKHLETYTPPARVVRELGDQSASVIPYDVSTEPVSIHRPLSRYIAGLHLLLHAHGLSYHSREFDRQDRAKPEPSELIERVRDPVRRVDGAGVDPPAAVALHRGAAPAAARARALLPQPRSASVIPYDVSTEPVSIHRPLSRYIAGLHLLLHAHGLSYHSREFDRQDRAKPEPSELIAGVDPPAAVALHRGAAPAAARARALLPQPRSASVIPYDVSTEPVSIHRPLSRYIAGLHLLLHAHGLSYHSREFDRQDRAKPEPSELIERVRDPVRRVDGAGVDPPAAVALHRGAAPAAARARALLPQPRSASVIPYDVSTEPVSIHRPLSRYIAGLHLLLHAHGLSYHSREFDRQDRAKPEPSELIERVRDPVRRVDGAGVDPPAAVALHRGAAPAAARARALLPQPRSASVIPYDVSTEPVSIHRPLSRYIAGLHLLLHAHGLSYHSREFDRQDRAKPEPSELIEPVLQTMAMIGQVHSGMWRRNGFALINQLYFYQNVKCRTEMLDRDVVMLQIGASLIESNEFIIHVLNKFNLLDWAAPDFEQRAIEDDTLRHTISMLEEFLGLLITMSVSLCSYGEGVGFQCLPAYVLNKFNLLDWAAPDFEQRAIEDDTLRHTISMLEEFLGLLITMSVSLCSYGEGVGFQCLPAYVLNKFNLLDWAAPDFEQRAIEDDTLRHTISMLEEFLGLLITIYGSRCVPGVGEVTNEDRTMKEIIQMLCVKPMPHSELNRSLPEDQLHETGLEAVIDDVADFIKPSGGNNRGVYKLKPQFYDEYDTFFYHYTREELSRSEEEQRNRRKAAGLPECCPPPNLPKLTPPFRLLANLLQCDAVHHVLKTVLERALDLRARSFSETQVHKALHLMGYALRDEESGHYEFLQFSESAARSGILALLQKLVNSPRVDAHRQLARWVLNKMKTLLGQNDEIGDGDNMETDQEEKPASDEAAEAEKSRRAKLAAERRAKLMAQMKTQMNNFISNNATLFEETTTEVTAEEEELRPLYCGAALGVWGGGVPEPPRVCIMCQEEARVDIRTEPLVLVAFVQQSSVLNRLRRGGCGRIPEQWRASWLPAGLGLQPHVSSCGHALHAACWRNYVDNVQDKENRRPYRGRQPAAFDVEKKEYLCPLCERLCNTALPLLPAPSMPVGTPPPLTEETYNESVNLILKLKHQVSSEALHICTEFCEEMHCQARARSVGAMSSDMEDGESADETEVYVSTHAENLLKQDFLVHFEGDIPPFNDMTKALIEDFANILPISEYGGMVSSAALYRATSYTIFSTNAVLKAEKRPLLGDLPARHRDTLQALIRLAASLPAVWSSPKHLSHHALSTLNTLESTSPLTHEPFGTLVSLVLTAPALFCKVASPARPTNLAKQITLQCFRATLARALLVTDVTKCKSQPMEGQEDFNNPDLENLLPFMKELRKGELEENLNPVEVWQKIKKQCHTFLRCCCLFYHFLSDISAPSELAVVKGDTWESMCGYLDMPTTYKELVDTPTAKKKISEWVGLSTEWFSGEIAPHVVVEPKEPPKLVKLPDDFSELMNLVSEFSCPNSEREDSKKPTMCLVCGQILCSQSYCCQADIPKTGRGSEVQRVGAVVAHCVSCGGGAGVFMRVRDCELLLLAAPARGAKLPAPYLDTYGETDQVSHHLSCAGVFMRVRDCELLLLAAPARGAKLPAPYLDTYGETDQVSHHLSCAGVFMRVRDCELLLLAAPARGAKLPAPYLDTYGETDQVSHHLSCAGVFMRVRDCELLLLAAPARGAKLPAPYLDTYGETDQVSHHLSCAGVFMRVRDCELLLLAAPARGAKLPAPYLDTYGETDQVSHHLSCAGVFMRVRDCELLLLAAPARGAKLPAPYLDTYGETDQVSHHLSCAGVFMRVRDCELLLLAAPARGAKLPAPYLDTYGETDQVSHHLSCAGVFMRVRDCELLLLAAPARGAKLPAPYLDTYGETDQVSHHLSCAGVFMRVRDCELLLLAAPARGAKLPAPYLDTYGETDQVSHHLSCAGVFMRVRDCELLLLAAPARGAKLPAPYLDTYGETDQVSHHLSCAGVFMRVRDCELLLLAAPARGAKLPAPYLDTYGETDQVSHHLSCAGVFMRVRDCELLLLAAPARGAKLPAPYLDTYGETDQVSHHLSCAGVFMRVRDCELLLLAAPARGAKLPAPYLDTYGETDQGLRRGNPLHLCAARYSALRMQWLSHGLHERIARALDTNVLVTTTWQNL</sequence>
<dbReference type="GO" id="GO:0005737">
    <property type="term" value="C:cytoplasm"/>
    <property type="evidence" value="ECO:0007669"/>
    <property type="project" value="TreeGrafter"/>
</dbReference>
<comment type="catalytic activity">
    <reaction evidence="1 10">
        <text>S-ubiquitinyl-[E2 ubiquitin-conjugating enzyme]-L-cysteine + [acceptor protein]-L-lysine = [E2 ubiquitin-conjugating enzyme]-L-cysteine + N(6)-ubiquitinyl-[acceptor protein]-L-lysine.</text>
        <dbReference type="EC" id="2.3.2.27"/>
    </reaction>
</comment>
<keyword evidence="7 10" id="KW-0862">Zinc</keyword>
<dbReference type="Pfam" id="PF22960">
    <property type="entry name" value="WHD_UBR1"/>
    <property type="match status" value="1"/>
</dbReference>
<dbReference type="Pfam" id="PF02207">
    <property type="entry name" value="zf-UBR"/>
    <property type="match status" value="1"/>
</dbReference>
<dbReference type="FunFam" id="2.10.110.30:FF:000001">
    <property type="entry name" value="E3 ubiquitin-protein ligase UBR2 isoform 1"/>
    <property type="match status" value="1"/>
</dbReference>
<evidence type="ECO:0000256" key="7">
    <source>
        <dbReference type="ARBA" id="ARBA00022833"/>
    </source>
</evidence>
<evidence type="ECO:0000256" key="3">
    <source>
        <dbReference type="ARBA" id="ARBA00022679"/>
    </source>
</evidence>
<dbReference type="GO" id="GO:0071596">
    <property type="term" value="P:ubiquitin-dependent protein catabolic process via the N-end rule pathway"/>
    <property type="evidence" value="ECO:0007669"/>
    <property type="project" value="UniProtKB-UniRule"/>
</dbReference>
<dbReference type="InterPro" id="IPR044046">
    <property type="entry name" value="E3_ligase_UBR-like_C"/>
</dbReference>
<dbReference type="Gene3D" id="2.10.110.30">
    <property type="match status" value="1"/>
</dbReference>
<dbReference type="GO" id="GO:0016567">
    <property type="term" value="P:protein ubiquitination"/>
    <property type="evidence" value="ECO:0007669"/>
    <property type="project" value="UniProtKB-UniRule"/>
</dbReference>